<evidence type="ECO:0000256" key="8">
    <source>
        <dbReference type="SAM" id="MobiDB-lite"/>
    </source>
</evidence>
<keyword evidence="4" id="KW-0964">Secreted</keyword>
<keyword evidence="5 9" id="KW-0732">Signal</keyword>
<dbReference type="InterPro" id="IPR003368">
    <property type="entry name" value="POMP_repeat"/>
</dbReference>
<evidence type="ECO:0000256" key="9">
    <source>
        <dbReference type="SAM" id="SignalP"/>
    </source>
</evidence>
<comment type="subcellular location">
    <subcellularLocation>
        <location evidence="1">Cell envelope</location>
    </subcellularLocation>
    <subcellularLocation>
        <location evidence="2">Cell outer membrane</location>
    </subcellularLocation>
    <subcellularLocation>
        <location evidence="3">Secreted</location>
    </subcellularLocation>
</comment>
<dbReference type="RefSeq" id="WP_074930458.1">
    <property type="nucleotide sequence ID" value="NZ_FORI01000002.1"/>
</dbReference>
<name>A0A1I3IS87_9SPIR</name>
<keyword evidence="6" id="KW-0472">Membrane</keyword>
<sequence>MKKTLKTKFRFFSLMMIMLVILSAGNFTSCENTVRDDSSQITENQNQPTETPKTKVDKGTIQIKINPNQLNGLASRTALPQIEYDTITKVTLSGTRNGVTSTIKEWNSYYAISSVMIELGTWDLKLTVINNGKTFTSETETVEVETGLVKDVSFTLTSNSTEGGIKLYLDFEGAAVAATYRLFEYPSDTEIASGNLTVVTNTYKSVTFTRDAATNPVIAGHYRIEIKFYADAAKKILLNTYSEIVRVKGGFTSFSSNYIDLNNLYTITYHEDGGSLQTGSYVENYSLHTETFDLPTLSRAGYEFAGWYKDDTFTDGPYTKFIITNETSLGDKNYYAKWNRVCKITYYLANQAATTDSDCIELTEDQCEEWGLVQSHTQGHETELPSQYIENENGEHITLAGYTLETLNGTALTITGSNYIIPATVTTNTDIYVSVKSHIAYIDPATGNNNNLAFNPTTPARTIAGALKWLKNADSDKNPVLYVKSAITSDIGQLTGLSLDSSSGGQYGKAILKRYSGFTDDYLIKPSHGTITLENIIIDGGADWRESDAANAPALADDANVSDGYNKGVNVSAGLITVPAEVTLNMQNVTLRNNCSTATTISVYSGGVLDFQNCTITKCQSGNGGAIWAAGKIIASTITISYNYATTTGGAIHATILSNVRFQQSSFISNMAQDGGAIYNEARNNPLILDRASFTDNQATRLGTILFNAGDLTFYGTNTITNTSYTGDNTFYLSNGTNYPIVLGSDFLITSTKVIKLKPTAYYAGTSSAPSFTKQIFNFSNVSTNLATVKGYFELENANYEIDDSGVIKLIPGTVTVTPGFPGNYVCQWRQSLSGSTRTINIIVKDSSGHPLEVGTTAGTLNNVSVGIYEGADCVKDETVLSFTYPAYLDPPSGTPFYVKFDVQVDATTAYSYDYWPEQIWMGSKTPDQAKNVGDIVFNDGSAEPYVEGMTISDEQKAAAIALIFYKESGLNNGSDTTTVRTLGVGLKHNKSGLAWCTNDASAYSKQISTIQCTASGSGVSLTFTGDKNGSDNLEQIEAFEGVNDTSTEANYPAFYFAKNYNAQTIGSEALSRIAAGSEFENGWYFPSFAELFQIYANGKGSGKVFDIDAASQALGGDVFGTSYYWTSTQSAASNLSAYEFILDNGNWGNASKSMNICVCAIRAF</sequence>
<proteinExistence type="predicted"/>
<evidence type="ECO:0000256" key="5">
    <source>
        <dbReference type="ARBA" id="ARBA00022729"/>
    </source>
</evidence>
<organism evidence="10 11">
    <name type="scientific">Treponema bryantii</name>
    <dbReference type="NCBI Taxonomy" id="163"/>
    <lineage>
        <taxon>Bacteria</taxon>
        <taxon>Pseudomonadati</taxon>
        <taxon>Spirochaetota</taxon>
        <taxon>Spirochaetia</taxon>
        <taxon>Spirochaetales</taxon>
        <taxon>Treponemataceae</taxon>
        <taxon>Treponema</taxon>
    </lineage>
</organism>
<dbReference type="GO" id="GO:0005576">
    <property type="term" value="C:extracellular region"/>
    <property type="evidence" value="ECO:0007669"/>
    <property type="project" value="UniProtKB-SubCell"/>
</dbReference>
<evidence type="ECO:0000256" key="2">
    <source>
        <dbReference type="ARBA" id="ARBA00004442"/>
    </source>
</evidence>
<feature type="chain" id="PRO_5010205836" evidence="9">
    <location>
        <begin position="30"/>
        <end position="1165"/>
    </location>
</feature>
<reference evidence="11" key="1">
    <citation type="submission" date="2016-10" db="EMBL/GenBank/DDBJ databases">
        <authorList>
            <person name="Varghese N."/>
            <person name="Submissions S."/>
        </authorList>
    </citation>
    <scope>NUCLEOTIDE SEQUENCE [LARGE SCALE GENOMIC DNA]</scope>
    <source>
        <strain evidence="11">XBD1002</strain>
    </source>
</reference>
<dbReference type="NCBIfam" id="TIGR01376">
    <property type="entry name" value="POMP_repeat"/>
    <property type="match status" value="1"/>
</dbReference>
<feature type="region of interest" description="Disordered" evidence="8">
    <location>
        <begin position="37"/>
        <end position="56"/>
    </location>
</feature>
<keyword evidence="11" id="KW-1185">Reference proteome</keyword>
<dbReference type="AlphaFoldDB" id="A0A1I3IS87"/>
<dbReference type="NCBIfam" id="TIGR02543">
    <property type="entry name" value="List_Bact_rpt"/>
    <property type="match status" value="1"/>
</dbReference>
<keyword evidence="7" id="KW-0998">Cell outer membrane</keyword>
<evidence type="ECO:0000256" key="7">
    <source>
        <dbReference type="ARBA" id="ARBA00023237"/>
    </source>
</evidence>
<protein>
    <submittedName>
        <fullName evidence="10">Listeria/Bacterioides repeat-containing protein</fullName>
    </submittedName>
</protein>
<feature type="signal peptide" evidence="9">
    <location>
        <begin position="1"/>
        <end position="29"/>
    </location>
</feature>
<accession>A0A1I3IS87</accession>
<dbReference type="Gene3D" id="2.60.40.4270">
    <property type="entry name" value="Listeria-Bacteroides repeat domain"/>
    <property type="match status" value="1"/>
</dbReference>
<dbReference type="Pfam" id="PF09479">
    <property type="entry name" value="Flg_new"/>
    <property type="match status" value="1"/>
</dbReference>
<evidence type="ECO:0000313" key="10">
    <source>
        <dbReference type="EMBL" id="SFI50811.1"/>
    </source>
</evidence>
<dbReference type="InterPro" id="IPR013378">
    <property type="entry name" value="InlB-like_B-rpt"/>
</dbReference>
<dbReference type="OrthoDB" id="361748at2"/>
<evidence type="ECO:0000313" key="11">
    <source>
        <dbReference type="Proteomes" id="UP000182737"/>
    </source>
</evidence>
<evidence type="ECO:0000256" key="3">
    <source>
        <dbReference type="ARBA" id="ARBA00004613"/>
    </source>
</evidence>
<dbReference type="Pfam" id="PF02415">
    <property type="entry name" value="Chlam_PMP"/>
    <property type="match status" value="1"/>
</dbReference>
<dbReference type="EMBL" id="FORI01000002">
    <property type="protein sequence ID" value="SFI50811.1"/>
    <property type="molecule type" value="Genomic_DNA"/>
</dbReference>
<dbReference type="Proteomes" id="UP000182737">
    <property type="component" value="Unassembled WGS sequence"/>
</dbReference>
<feature type="compositionally biased region" description="Polar residues" evidence="8">
    <location>
        <begin position="39"/>
        <end position="51"/>
    </location>
</feature>
<evidence type="ECO:0000256" key="1">
    <source>
        <dbReference type="ARBA" id="ARBA00004196"/>
    </source>
</evidence>
<evidence type="ECO:0000256" key="4">
    <source>
        <dbReference type="ARBA" id="ARBA00022525"/>
    </source>
</evidence>
<gene>
    <name evidence="10" type="ORF">SAMN04487775_102102</name>
</gene>
<evidence type="ECO:0000256" key="6">
    <source>
        <dbReference type="ARBA" id="ARBA00023136"/>
    </source>
</evidence>
<dbReference type="GO" id="GO:0009279">
    <property type="term" value="C:cell outer membrane"/>
    <property type="evidence" value="ECO:0007669"/>
    <property type="project" value="UniProtKB-SubCell"/>
</dbReference>
<dbReference type="InterPro" id="IPR042229">
    <property type="entry name" value="Listeria/Bacterioides_rpt_sf"/>
</dbReference>